<accession>C5S2T9</accession>
<evidence type="ECO:0000313" key="1">
    <source>
        <dbReference type="EMBL" id="EER46694.1"/>
    </source>
</evidence>
<organism evidence="1 2">
    <name type="scientific">Actinobacillus minor NM305</name>
    <dbReference type="NCBI Taxonomy" id="637911"/>
    <lineage>
        <taxon>Bacteria</taxon>
        <taxon>Pseudomonadati</taxon>
        <taxon>Pseudomonadota</taxon>
        <taxon>Gammaproteobacteria</taxon>
        <taxon>Pasteurellales</taxon>
        <taxon>Pasteurellaceae</taxon>
        <taxon>Actinobacillus</taxon>
    </lineage>
</organism>
<reference evidence="1 2" key="1">
    <citation type="journal article" date="2010" name="Vet. Microbiol.">
        <title>Production of haemolysins by strains of the Actinobacillus minor/porcitonsillarum complex.</title>
        <authorList>
            <person name="Arya G."/>
            <person name="Niven D.F."/>
        </authorList>
    </citation>
    <scope>NUCLEOTIDE SEQUENCE [LARGE SCALE GENOMIC DNA]</scope>
    <source>
        <strain evidence="1 2">NM305</strain>
    </source>
</reference>
<proteinExistence type="predicted"/>
<dbReference type="Proteomes" id="UP000005532">
    <property type="component" value="Unassembled WGS sequence"/>
</dbReference>
<sequence>MCDELLPYLSAIKLCEIEWASWFSGIATFVISYSSYRQSRNLHLYEQLRELDRLFNDLKDKLIEYIPIYVVDNVEMFFECYPHFYFDFRELENYLNIISSDKKITQSVRRINDILQKIKEITAELTDKKISYKKDSNSVQLKFLLAKLDDINRVSSELSIEKQHLFNLIYKKMGVSNR</sequence>
<comment type="caution">
    <text evidence="1">The sequence shown here is derived from an EMBL/GenBank/DDBJ whole genome shotgun (WGS) entry which is preliminary data.</text>
</comment>
<dbReference type="EMBL" id="ACQL01000101">
    <property type="protein sequence ID" value="EER46694.1"/>
    <property type="molecule type" value="Genomic_DNA"/>
</dbReference>
<name>C5S2T9_9PAST</name>
<gene>
    <name evidence="1" type="ORF">AM305_10965</name>
</gene>
<protein>
    <submittedName>
        <fullName evidence="1">Uncharacterized protein</fullName>
    </submittedName>
</protein>
<dbReference type="RefSeq" id="WP_005824534.1">
    <property type="nucleotide sequence ID" value="NZ_ACQL01000101.1"/>
</dbReference>
<dbReference type="AlphaFoldDB" id="C5S2T9"/>
<evidence type="ECO:0000313" key="2">
    <source>
        <dbReference type="Proteomes" id="UP000005532"/>
    </source>
</evidence>